<dbReference type="SUPFAM" id="SSF54928">
    <property type="entry name" value="RNA-binding domain, RBD"/>
    <property type="match status" value="1"/>
</dbReference>
<dbReference type="InterPro" id="IPR035979">
    <property type="entry name" value="RBD_domain_sf"/>
</dbReference>
<sequence length="330" mass="38712">MDEDKDIPMLDCGEEAITFFEERGVHIIPIYALTFIVDLPMRPPGQTFSNWDIREKIKTFAHPHELKDLKIIESSDEHIKFTTHVVNIDIMDEIITLLDNITFRAPGFESALKVAVRVGGYPFPKPEDWKKHFRGQKLKQDEPGERPDTVHIAGLPYEWFAPNISDDVTSIMLDIMNQYGKVRQIDIPQEDPYRNEMEPNISGMKLHWFDGSFSPFFEMYVQYEDYEGFYNAMTKMGGHQLVRRAASGILSEYQYTIDFDRNAHLSNRIIIQRELARQCIIYRKKHEAEEREKKIIEEIKRKTMGQLEKGVIEAKVRVCLEQQEVYFLLM</sequence>
<evidence type="ECO:0000313" key="1">
    <source>
        <dbReference type="Proteomes" id="UP000887577"/>
    </source>
</evidence>
<dbReference type="WBParaSite" id="PSU_v2.g13429.t1">
    <property type="protein sequence ID" value="PSU_v2.g13429.t1"/>
    <property type="gene ID" value="PSU_v2.g13429"/>
</dbReference>
<dbReference type="Pfam" id="PF25015">
    <property type="entry name" value="RBD_AKAP-17A"/>
    <property type="match status" value="1"/>
</dbReference>
<dbReference type="InterPro" id="IPR056852">
    <property type="entry name" value="AK17A/B"/>
</dbReference>
<dbReference type="Proteomes" id="UP000887577">
    <property type="component" value="Unplaced"/>
</dbReference>
<dbReference type="PANTHER" id="PTHR12484">
    <property type="entry name" value="B-LYMPHOCYTE ANTIGEN-RELATED"/>
    <property type="match status" value="1"/>
</dbReference>
<reference evidence="2" key="1">
    <citation type="submission" date="2022-11" db="UniProtKB">
        <authorList>
            <consortium name="WormBaseParasite"/>
        </authorList>
    </citation>
    <scope>IDENTIFICATION</scope>
</reference>
<proteinExistence type="predicted"/>
<organism evidence="1 2">
    <name type="scientific">Panagrolaimus superbus</name>
    <dbReference type="NCBI Taxonomy" id="310955"/>
    <lineage>
        <taxon>Eukaryota</taxon>
        <taxon>Metazoa</taxon>
        <taxon>Ecdysozoa</taxon>
        <taxon>Nematoda</taxon>
        <taxon>Chromadorea</taxon>
        <taxon>Rhabditida</taxon>
        <taxon>Tylenchina</taxon>
        <taxon>Panagrolaimomorpha</taxon>
        <taxon>Panagrolaimoidea</taxon>
        <taxon>Panagrolaimidae</taxon>
        <taxon>Panagrolaimus</taxon>
    </lineage>
</organism>
<dbReference type="AlphaFoldDB" id="A0A914Y2G5"/>
<evidence type="ECO:0000313" key="2">
    <source>
        <dbReference type="WBParaSite" id="PSU_v2.g13429.t1"/>
    </source>
</evidence>
<name>A0A914Y2G5_9BILA</name>
<dbReference type="GO" id="GO:0003676">
    <property type="term" value="F:nucleic acid binding"/>
    <property type="evidence" value="ECO:0007669"/>
    <property type="project" value="InterPro"/>
</dbReference>
<keyword evidence="1" id="KW-1185">Reference proteome</keyword>
<protein>
    <submittedName>
        <fullName evidence="2">Uncharacterized protein</fullName>
    </submittedName>
</protein>
<dbReference type="PANTHER" id="PTHR12484:SF4">
    <property type="entry name" value="A-KINASE ANCHOR PROTEIN 17A"/>
    <property type="match status" value="1"/>
</dbReference>
<accession>A0A914Y2G5</accession>